<dbReference type="GO" id="GO:0051301">
    <property type="term" value="P:cell division"/>
    <property type="evidence" value="ECO:0007669"/>
    <property type="project" value="UniProtKB-KW"/>
</dbReference>
<evidence type="ECO:0000256" key="4">
    <source>
        <dbReference type="ARBA" id="ARBA00022741"/>
    </source>
</evidence>
<dbReference type="Gene3D" id="1.20.1060.20">
    <property type="match status" value="1"/>
</dbReference>
<keyword evidence="7 12" id="KW-0175">Coiled coil</keyword>
<evidence type="ECO:0000256" key="13">
    <source>
        <dbReference type="SAM" id="MobiDB-lite"/>
    </source>
</evidence>
<dbReference type="SUPFAM" id="SSF52540">
    <property type="entry name" value="P-loop containing nucleoside triphosphate hydrolases"/>
    <property type="match status" value="1"/>
</dbReference>
<dbReference type="Pfam" id="PF06470">
    <property type="entry name" value="SMC_hinge"/>
    <property type="match status" value="1"/>
</dbReference>
<dbReference type="GO" id="GO:0007076">
    <property type="term" value="P:mitotic chromosome condensation"/>
    <property type="evidence" value="ECO:0007669"/>
    <property type="project" value="TreeGrafter"/>
</dbReference>
<protein>
    <recommendedName>
        <fullName evidence="11">Structural maintenance of chromosomes protein</fullName>
    </recommendedName>
</protein>
<feature type="region of interest" description="Disordered" evidence="13">
    <location>
        <begin position="23"/>
        <end position="113"/>
    </location>
</feature>
<keyword evidence="10" id="KW-0131">Cell cycle</keyword>
<dbReference type="Proteomes" id="UP000509704">
    <property type="component" value="Chromosome 7"/>
</dbReference>
<dbReference type="GO" id="GO:0016887">
    <property type="term" value="F:ATP hydrolysis activity"/>
    <property type="evidence" value="ECO:0007669"/>
    <property type="project" value="InterPro"/>
</dbReference>
<dbReference type="InterPro" id="IPR024704">
    <property type="entry name" value="SMC"/>
</dbReference>
<dbReference type="GO" id="GO:0000796">
    <property type="term" value="C:condensin complex"/>
    <property type="evidence" value="ECO:0007669"/>
    <property type="project" value="TreeGrafter"/>
</dbReference>
<keyword evidence="8" id="KW-0226">DNA condensation</keyword>
<evidence type="ECO:0000256" key="3">
    <source>
        <dbReference type="ARBA" id="ARBA00022618"/>
    </source>
</evidence>
<evidence type="ECO:0000256" key="6">
    <source>
        <dbReference type="ARBA" id="ARBA00022840"/>
    </source>
</evidence>
<keyword evidence="6" id="KW-0067">ATP-binding</keyword>
<feature type="region of interest" description="Disordered" evidence="13">
    <location>
        <begin position="1153"/>
        <end position="1174"/>
    </location>
</feature>
<dbReference type="OrthoDB" id="5575062at2759"/>
<dbReference type="Gene3D" id="3.30.70.1620">
    <property type="match status" value="1"/>
</dbReference>
<dbReference type="PANTHER" id="PTHR18937:SF172">
    <property type="entry name" value="STRUCTURAL MAINTENANCE OF CHROMOSOMES PROTEIN"/>
    <property type="match status" value="1"/>
</dbReference>
<name>A0A7H9B8I3_ZYGMR</name>
<evidence type="ECO:0000256" key="1">
    <source>
        <dbReference type="ARBA" id="ARBA00004123"/>
    </source>
</evidence>
<feature type="coiled-coil region" evidence="12">
    <location>
        <begin position="542"/>
        <end position="576"/>
    </location>
</feature>
<feature type="compositionally biased region" description="Low complexity" evidence="13">
    <location>
        <begin position="30"/>
        <end position="50"/>
    </location>
</feature>
<dbReference type="GeneID" id="59238347"/>
<dbReference type="RefSeq" id="XP_037146289.1">
    <property type="nucleotide sequence ID" value="XM_037290394.1"/>
</dbReference>
<evidence type="ECO:0000256" key="8">
    <source>
        <dbReference type="ARBA" id="ARBA00023067"/>
    </source>
</evidence>
<evidence type="ECO:0000256" key="2">
    <source>
        <dbReference type="ARBA" id="ARBA00006005"/>
    </source>
</evidence>
<comment type="subcellular location">
    <subcellularLocation>
        <location evidence="1 11">Nucleus</location>
    </subcellularLocation>
</comment>
<dbReference type="Pfam" id="PF02463">
    <property type="entry name" value="SMC_N"/>
    <property type="match status" value="2"/>
</dbReference>
<reference evidence="15 16" key="1">
    <citation type="submission" date="2020-07" db="EMBL/GenBank/DDBJ databases">
        <title>The yeast mating-type switching endonuclease HO is a domesticated member of an unorthodox homing genetic element family.</title>
        <authorList>
            <person name="Coughlan A.Y."/>
            <person name="Lombardi L."/>
            <person name="Braun-Galleani S."/>
            <person name="Martos A.R."/>
            <person name="Galeote V."/>
            <person name="Bigey F."/>
            <person name="Dequin S."/>
            <person name="Byrne K.P."/>
            <person name="Wolfe K.H."/>
        </authorList>
    </citation>
    <scope>NUCLEOTIDE SEQUENCE [LARGE SCALE GENOMIC DNA]</scope>
    <source>
        <strain evidence="15 16">NRRL Y-6702</strain>
    </source>
</reference>
<keyword evidence="16" id="KW-1185">Reference proteome</keyword>
<comment type="similarity">
    <text evidence="2">Belongs to the SMC family. SMC4 subfamily.</text>
</comment>
<dbReference type="SMART" id="SM00968">
    <property type="entry name" value="SMC_hinge"/>
    <property type="match status" value="1"/>
</dbReference>
<dbReference type="GO" id="GO:0005524">
    <property type="term" value="F:ATP binding"/>
    <property type="evidence" value="ECO:0007669"/>
    <property type="project" value="UniProtKB-KW"/>
</dbReference>
<feature type="compositionally biased region" description="Basic and acidic residues" evidence="13">
    <location>
        <begin position="1160"/>
        <end position="1174"/>
    </location>
</feature>
<feature type="domain" description="SMC hinge" evidence="14">
    <location>
        <begin position="677"/>
        <end position="790"/>
    </location>
</feature>
<dbReference type="FunFam" id="3.40.50.300:FF:000481">
    <property type="entry name" value="Structural maintenance of chromosomes 4"/>
    <property type="match status" value="1"/>
</dbReference>
<sequence>MSGNPFNKRQKIPSNEEDIEIGLATIVKQRASPSPTASSSSLSAGSFVRSRTPRKLLVGQTDGQSVQSQPTNSSSSLQAPSLQPPDSSSRGRENRTYSQSPPRSPGRSPARKLELIQLSPVKKTRLELQKIHDSQQQLTQKAAGRLCIDRLILNNFKSYAGEQVVGPFHSSFSAVVGPNGSGKSNVIDSMLFVFGFRASKMRQDRLADLIHKSEEHPNLTSCSVEVHFHYVIDEDGKSKEKDDKPKLIITRKAFRNNSSKYYINGNESNYTDVTKLLKAEGIDLDHKRFLILQGEVENIAQMKPKAEKEGDDGLLEYLEDIIGTSQYKSLIETNSATIESLNEICIEKENRFHIVDRERQSLESDKNDALEYLLKEKRLTLLKSKLLQHSIYQNNTKLSSTLDKYNKIKAELDHEGEKYAARSKEVETIKVQSRDITITLQKYETEEKDLLNKKRSLDAENVSMEEKIKNIKRKKKQIEQLLESSNRSMNRSQINLDELLEEKKQNEKSLHSLTDDLGAERAKLEDIKLSLKDKTIDISAKISEYEKELEPWSEKLEEKKAQIQLVESEISLMEESQMKLNTEIDTLIKEIGRNNEEQESRRERVDTLHQEKKIITKDLSNGELECSNARKRLKEMQHVLFSHRQRAIDARAALSTAENKSKVLTALTKLQKSGRINGFHGRLGDLGVIDKKYDIAISTACPRLEDIVVESVECGQHCIEYLRKNKLGYARFILLDKLRKLDANQIETPESVPRLFDLVEPNEEKFIPAFYSVLRNTLVSKDLAQANRVAYGKKKYRVVTLDGKLIDISGTMSGGGNHASRGLMKLRQMQTISSEIYTQEEVIELEEALLERENNFKVTGDTFHQMEEALDSLRAREPEIDLSISQLMMDIDSWDNELQLKKDQLSERRKANESLKAGRNDSSQVELRLKRLKEEQKSLEEQTKSKITNIKILKEQIMKIGGSELQIQNSKVNSIQERIELLNTKQKKDKSAQRKAETEIKKLTKTLETSKRDLDSYIEQIKTLDEKAELNIDALQRIQDSIEGFENLKQDLNDKLQSISTQLIEMEEDLMKFKSLKLEMVDKMDKLSSLASHIKKEIQKSEEEIDNLKIRDVSQILQVLIEQEAKENMADPSKRAQNEIFELMEHALKAEEGIEEKEDSENKEHEANEEGEQLDKDQMCVDQKYDAMENGLTRIPQKELESLDLEVLKAEMGQLQDYVDHASANIEILEEYARRLADYQLRKLDLNDAVEKRDGMRQKLDELKKKRFEEFMHGFGIISMTLKEMYQMITMGGNAELELVDSLDPFSEGVTFSVMPPKKSWRNITNLSGGEKTLSSLALVFALHKYKPTPLYVMDEIDAALDFRNVSIVANYIKQRTKNAQFIVISLRNNMFELAQQLVGIYKRDNMTKSATLKNVDVLKSSS</sequence>
<dbReference type="InterPro" id="IPR027417">
    <property type="entry name" value="P-loop_NTPase"/>
</dbReference>
<dbReference type="EMBL" id="CP058610">
    <property type="protein sequence ID" value="QLG74564.1"/>
    <property type="molecule type" value="Genomic_DNA"/>
</dbReference>
<feature type="coiled-coil region" evidence="12">
    <location>
        <begin position="1229"/>
        <end position="1266"/>
    </location>
</feature>
<dbReference type="Gene3D" id="3.40.50.300">
    <property type="entry name" value="P-loop containing nucleotide triphosphate hydrolases"/>
    <property type="match status" value="2"/>
</dbReference>
<dbReference type="PIRSF" id="PIRSF005719">
    <property type="entry name" value="SMC"/>
    <property type="match status" value="1"/>
</dbReference>
<evidence type="ECO:0000259" key="14">
    <source>
        <dbReference type="SMART" id="SM00968"/>
    </source>
</evidence>
<evidence type="ECO:0000256" key="7">
    <source>
        <dbReference type="ARBA" id="ARBA00023054"/>
    </source>
</evidence>
<keyword evidence="9 11" id="KW-0539">Nucleus</keyword>
<evidence type="ECO:0000313" key="16">
    <source>
        <dbReference type="Proteomes" id="UP000509704"/>
    </source>
</evidence>
<evidence type="ECO:0000313" key="15">
    <source>
        <dbReference type="EMBL" id="QLG74564.1"/>
    </source>
</evidence>
<keyword evidence="3" id="KW-0132">Cell division</keyword>
<feature type="compositionally biased region" description="Low complexity" evidence="13">
    <location>
        <begin position="98"/>
        <end position="108"/>
    </location>
</feature>
<dbReference type="SUPFAM" id="SSF75553">
    <property type="entry name" value="Smc hinge domain"/>
    <property type="match status" value="1"/>
</dbReference>
<accession>A0A7H9B8I3</accession>
<dbReference type="KEGG" id="zmk:HG535_0G04470"/>
<dbReference type="InterPro" id="IPR036277">
    <property type="entry name" value="SMC_hinge_sf"/>
</dbReference>
<gene>
    <name evidence="15" type="ORF">HG535_0G04470</name>
</gene>
<evidence type="ECO:0000256" key="9">
    <source>
        <dbReference type="ARBA" id="ARBA00023242"/>
    </source>
</evidence>
<evidence type="ECO:0000256" key="5">
    <source>
        <dbReference type="ARBA" id="ARBA00022776"/>
    </source>
</evidence>
<keyword evidence="4" id="KW-0547">Nucleotide-binding</keyword>
<dbReference type="GO" id="GO:0005634">
    <property type="term" value="C:nucleus"/>
    <property type="evidence" value="ECO:0007669"/>
    <property type="project" value="UniProtKB-SubCell"/>
</dbReference>
<evidence type="ECO:0000256" key="12">
    <source>
        <dbReference type="SAM" id="Coils"/>
    </source>
</evidence>
<evidence type="ECO:0000256" key="11">
    <source>
        <dbReference type="PIRNR" id="PIRNR005719"/>
    </source>
</evidence>
<feature type="compositionally biased region" description="Low complexity" evidence="13">
    <location>
        <begin position="64"/>
        <end position="88"/>
    </location>
</feature>
<keyword evidence="5" id="KW-0498">Mitosis</keyword>
<dbReference type="InterPro" id="IPR003395">
    <property type="entry name" value="RecF/RecN/SMC_N"/>
</dbReference>
<feature type="coiled-coil region" evidence="12">
    <location>
        <begin position="440"/>
        <end position="516"/>
    </location>
</feature>
<dbReference type="FunFam" id="3.40.50.300:FF:000585">
    <property type="entry name" value="Structural maintenance of chromosomes 4"/>
    <property type="match status" value="1"/>
</dbReference>
<feature type="coiled-coil region" evidence="12">
    <location>
        <begin position="915"/>
        <end position="1111"/>
    </location>
</feature>
<dbReference type="InterPro" id="IPR010935">
    <property type="entry name" value="SMC_hinge"/>
</dbReference>
<dbReference type="PANTHER" id="PTHR18937">
    <property type="entry name" value="STRUCTURAL MAINTENANCE OF CHROMOSOMES SMC FAMILY MEMBER"/>
    <property type="match status" value="1"/>
</dbReference>
<organism evidence="15 16">
    <name type="scientific">Zygotorulaspora mrakii</name>
    <name type="common">Zygosaccharomyces mrakii</name>
    <dbReference type="NCBI Taxonomy" id="42260"/>
    <lineage>
        <taxon>Eukaryota</taxon>
        <taxon>Fungi</taxon>
        <taxon>Dikarya</taxon>
        <taxon>Ascomycota</taxon>
        <taxon>Saccharomycotina</taxon>
        <taxon>Saccharomycetes</taxon>
        <taxon>Saccharomycetales</taxon>
        <taxon>Saccharomycetaceae</taxon>
        <taxon>Zygotorulaspora</taxon>
    </lineage>
</organism>
<evidence type="ECO:0000256" key="10">
    <source>
        <dbReference type="ARBA" id="ARBA00023306"/>
    </source>
</evidence>
<proteinExistence type="inferred from homology"/>